<proteinExistence type="predicted"/>
<dbReference type="InterPro" id="IPR011044">
    <property type="entry name" value="Quino_amine_DH_bsu"/>
</dbReference>
<evidence type="ECO:0000313" key="1">
    <source>
        <dbReference type="EMBL" id="MEO3714613.1"/>
    </source>
</evidence>
<dbReference type="Proteomes" id="UP001462640">
    <property type="component" value="Unassembled WGS sequence"/>
</dbReference>
<evidence type="ECO:0000313" key="2">
    <source>
        <dbReference type="Proteomes" id="UP001462640"/>
    </source>
</evidence>
<reference evidence="1 2" key="1">
    <citation type="submission" date="2024-05" db="EMBL/GenBank/DDBJ databases">
        <title>Roseateles sp. 2.12 16S ribosomal RNA gene Genome sequencing and assembly.</title>
        <authorList>
            <person name="Woo H."/>
        </authorList>
    </citation>
    <scope>NUCLEOTIDE SEQUENCE [LARGE SCALE GENOMIC DNA]</scope>
    <source>
        <strain evidence="1 2">2.12</strain>
    </source>
</reference>
<dbReference type="EMBL" id="JBDPZC010000008">
    <property type="protein sequence ID" value="MEO3714613.1"/>
    <property type="molecule type" value="Genomic_DNA"/>
</dbReference>
<gene>
    <name evidence="1" type="ORF">ABDJ40_17730</name>
</gene>
<sequence length="402" mass="44381">MRAYPYRFHVALDGNGLNGLEGLAGVCQFLFDPADNAYAWKIAYFDGIAGGHAISLNPGGSLGFLGNTGQHLLIYDGTDSRELARQSTLSYESTDTSLRGSTHAVWLSEHEFITAIGDHFYRFDARRLAEGVKLGPHGVKLPHALKRSASGRYLVYGSMDHPRLGEAREVGIYDLQTGEARRVELPATCWHVAADPARDLFYALSFRVLPQEGRDWHEWAMAFLKEYAFEIDAASGRVLRHWAAGREVPAHINSDVVLSDGELIFCNGASQSIVMIERERLAGWRMIDERPDLATVLGQRKAVGTQIADALSRGNVLHETRHFLSALRISRWAVLDSVYACQLSADQSLLFTANRGLNHITVYDYPANTLRLRVAMPALQDFVPVSPGGDPRLGFHHGALAG</sequence>
<dbReference type="RefSeq" id="WP_347611693.1">
    <property type="nucleotide sequence ID" value="NZ_JBDPZC010000008.1"/>
</dbReference>
<organism evidence="1 2">
    <name type="scientific">Roseateles flavus</name>
    <dbReference type="NCBI Taxonomy" id="3149041"/>
    <lineage>
        <taxon>Bacteria</taxon>
        <taxon>Pseudomonadati</taxon>
        <taxon>Pseudomonadota</taxon>
        <taxon>Betaproteobacteria</taxon>
        <taxon>Burkholderiales</taxon>
        <taxon>Sphaerotilaceae</taxon>
        <taxon>Roseateles</taxon>
    </lineage>
</organism>
<comment type="caution">
    <text evidence="1">The sequence shown here is derived from an EMBL/GenBank/DDBJ whole genome shotgun (WGS) entry which is preliminary data.</text>
</comment>
<name>A0ABV0GHR5_9BURK</name>
<keyword evidence="2" id="KW-1185">Reference proteome</keyword>
<protein>
    <submittedName>
        <fullName evidence="1">Uncharacterized protein</fullName>
    </submittedName>
</protein>
<dbReference type="SUPFAM" id="SSF50969">
    <property type="entry name" value="YVTN repeat-like/Quinoprotein amine dehydrogenase"/>
    <property type="match status" value="1"/>
</dbReference>
<accession>A0ABV0GHR5</accession>